<comment type="caution">
    <text evidence="12">The sequence shown here is derived from an EMBL/GenBank/DDBJ whole genome shotgun (WGS) entry which is preliminary data.</text>
</comment>
<accession>A0A7J6WSI3</accession>
<evidence type="ECO:0000256" key="5">
    <source>
        <dbReference type="ARBA" id="ARBA00023125"/>
    </source>
</evidence>
<comment type="function">
    <text evidence="9">Transcription factor that binds specifically to a 5'-AA[AG]G-3' consensus core sequence.</text>
</comment>
<dbReference type="AlphaFoldDB" id="A0A7J6WSI3"/>
<dbReference type="GO" id="GO:0005634">
    <property type="term" value="C:nucleus"/>
    <property type="evidence" value="ECO:0007669"/>
    <property type="project" value="UniProtKB-SubCell"/>
</dbReference>
<dbReference type="InterPro" id="IPR045174">
    <property type="entry name" value="Dof"/>
</dbReference>
<evidence type="ECO:0000256" key="3">
    <source>
        <dbReference type="ARBA" id="ARBA00022833"/>
    </source>
</evidence>
<dbReference type="Proteomes" id="UP000554482">
    <property type="component" value="Unassembled WGS sequence"/>
</dbReference>
<dbReference type="Pfam" id="PF02701">
    <property type="entry name" value="Zn_ribbon_Dof"/>
    <property type="match status" value="1"/>
</dbReference>
<feature type="domain" description="Dof-type" evidence="11">
    <location>
        <begin position="30"/>
        <end position="84"/>
    </location>
</feature>
<dbReference type="PROSITE" id="PS50884">
    <property type="entry name" value="ZF_DOF_2"/>
    <property type="match status" value="1"/>
</dbReference>
<dbReference type="PANTHER" id="PTHR31992">
    <property type="entry name" value="DOF ZINC FINGER PROTEIN DOF1.4-RELATED"/>
    <property type="match status" value="1"/>
</dbReference>
<keyword evidence="4 9" id="KW-0805">Transcription regulation</keyword>
<evidence type="ECO:0000256" key="8">
    <source>
        <dbReference type="PROSITE-ProRule" id="PRU00071"/>
    </source>
</evidence>
<gene>
    <name evidence="12" type="ORF">FRX31_010440</name>
</gene>
<keyword evidence="2 8" id="KW-0863">Zinc-finger</keyword>
<evidence type="ECO:0000313" key="12">
    <source>
        <dbReference type="EMBL" id="KAF5199973.1"/>
    </source>
</evidence>
<proteinExistence type="predicted"/>
<dbReference type="InterPro" id="IPR003851">
    <property type="entry name" value="Znf_Dof"/>
</dbReference>
<keyword evidence="5 8" id="KW-0238">DNA-binding</keyword>
<sequence>MEQQDMGAVEDQQQHGEDEQLVEVKTDPPRQCPCCNSWETMFGYYNNYSDNKPIYRCKICSHYWAHGEVPGDISIEAMRKINQHSEAQSTSTNCVCMIHRFDENPILSSSSSVRTNIQCDPISNNLAAEENEIYNPSSLMRINEPMALHTSPHAPAMQSVCSIIPGSGLLSSVSGGVNQYLHPHGHPQQPQQQQLSDAQSFCWNGVVSQMPSVDQIPIPSVLPSITPLEMPQGLHNESNAVGLEPVSWNTNVSGLQNQVTYVHHFTTVMVFQQSVCSVSSVSDQTPVLPVLPSINPWELPQGFIHGNNSLGLEAESWNSNTWQNSHNTGELQNQLTPVQNTTTVPPFQQGLYNVGGVIDIEDVLWTNNSLNNSNDIGGFPVNPNFRPGQPNL</sequence>
<dbReference type="GO" id="GO:0008270">
    <property type="term" value="F:zinc ion binding"/>
    <property type="evidence" value="ECO:0007669"/>
    <property type="project" value="UniProtKB-KW"/>
</dbReference>
<feature type="region of interest" description="Disordered" evidence="10">
    <location>
        <begin position="1"/>
        <end position="27"/>
    </location>
</feature>
<keyword evidence="1 9" id="KW-0479">Metal-binding</keyword>
<evidence type="ECO:0000256" key="10">
    <source>
        <dbReference type="SAM" id="MobiDB-lite"/>
    </source>
</evidence>
<evidence type="ECO:0000313" key="13">
    <source>
        <dbReference type="Proteomes" id="UP000554482"/>
    </source>
</evidence>
<dbReference type="GO" id="GO:0003677">
    <property type="term" value="F:DNA binding"/>
    <property type="evidence" value="ECO:0007669"/>
    <property type="project" value="UniProtKB-UniRule"/>
</dbReference>
<protein>
    <recommendedName>
        <fullName evidence="9">Dof zinc finger protein</fullName>
    </recommendedName>
</protein>
<evidence type="ECO:0000259" key="11">
    <source>
        <dbReference type="PROSITE" id="PS50884"/>
    </source>
</evidence>
<evidence type="ECO:0000256" key="7">
    <source>
        <dbReference type="ARBA" id="ARBA00023242"/>
    </source>
</evidence>
<evidence type="ECO:0000256" key="2">
    <source>
        <dbReference type="ARBA" id="ARBA00022771"/>
    </source>
</evidence>
<name>A0A7J6WSI3_THATH</name>
<keyword evidence="7 8" id="KW-0539">Nucleus</keyword>
<keyword evidence="3 9" id="KW-0862">Zinc</keyword>
<comment type="subcellular location">
    <subcellularLocation>
        <location evidence="8 9">Nucleus</location>
    </subcellularLocation>
</comment>
<keyword evidence="13" id="KW-1185">Reference proteome</keyword>
<keyword evidence="6 9" id="KW-0804">Transcription</keyword>
<dbReference type="EMBL" id="JABWDY010011237">
    <property type="protein sequence ID" value="KAF5199973.1"/>
    <property type="molecule type" value="Genomic_DNA"/>
</dbReference>
<organism evidence="12 13">
    <name type="scientific">Thalictrum thalictroides</name>
    <name type="common">Rue-anemone</name>
    <name type="synonym">Anemone thalictroides</name>
    <dbReference type="NCBI Taxonomy" id="46969"/>
    <lineage>
        <taxon>Eukaryota</taxon>
        <taxon>Viridiplantae</taxon>
        <taxon>Streptophyta</taxon>
        <taxon>Embryophyta</taxon>
        <taxon>Tracheophyta</taxon>
        <taxon>Spermatophyta</taxon>
        <taxon>Magnoliopsida</taxon>
        <taxon>Ranunculales</taxon>
        <taxon>Ranunculaceae</taxon>
        <taxon>Thalictroideae</taxon>
        <taxon>Thalictrum</taxon>
    </lineage>
</organism>
<evidence type="ECO:0000256" key="9">
    <source>
        <dbReference type="RuleBase" id="RU369094"/>
    </source>
</evidence>
<feature type="compositionally biased region" description="Basic and acidic residues" evidence="10">
    <location>
        <begin position="12"/>
        <end position="27"/>
    </location>
</feature>
<reference evidence="12 13" key="1">
    <citation type="submission" date="2020-06" db="EMBL/GenBank/DDBJ databases">
        <title>Transcriptomic and genomic resources for Thalictrum thalictroides and T. hernandezii: Facilitating candidate gene discovery in an emerging model plant lineage.</title>
        <authorList>
            <person name="Arias T."/>
            <person name="Riano-Pachon D.M."/>
            <person name="Di Stilio V.S."/>
        </authorList>
    </citation>
    <scope>NUCLEOTIDE SEQUENCE [LARGE SCALE GENOMIC DNA]</scope>
    <source>
        <strain evidence="13">cv. WT478/WT964</strain>
        <tissue evidence="12">Leaves</tissue>
    </source>
</reference>
<evidence type="ECO:0000256" key="1">
    <source>
        <dbReference type="ARBA" id="ARBA00022723"/>
    </source>
</evidence>
<evidence type="ECO:0000256" key="4">
    <source>
        <dbReference type="ARBA" id="ARBA00023015"/>
    </source>
</evidence>
<evidence type="ECO:0000256" key="6">
    <source>
        <dbReference type="ARBA" id="ARBA00023163"/>
    </source>
</evidence>
<dbReference type="GO" id="GO:0003700">
    <property type="term" value="F:DNA-binding transcription factor activity"/>
    <property type="evidence" value="ECO:0007669"/>
    <property type="project" value="UniProtKB-UniRule"/>
</dbReference>